<dbReference type="VEuPathDB" id="CryptoDB:Vbra_6382"/>
<evidence type="ECO:0000256" key="1">
    <source>
        <dbReference type="SAM" id="MobiDB-lite"/>
    </source>
</evidence>
<protein>
    <submittedName>
        <fullName evidence="2">Uncharacterized protein</fullName>
    </submittedName>
</protein>
<keyword evidence="3" id="KW-1185">Reference proteome</keyword>
<organism evidence="2 3">
    <name type="scientific">Vitrella brassicaformis (strain CCMP3155)</name>
    <dbReference type="NCBI Taxonomy" id="1169540"/>
    <lineage>
        <taxon>Eukaryota</taxon>
        <taxon>Sar</taxon>
        <taxon>Alveolata</taxon>
        <taxon>Colpodellida</taxon>
        <taxon>Vitrellaceae</taxon>
        <taxon>Vitrella</taxon>
    </lineage>
</organism>
<sequence>MQRSSDDIVEPSAPEESDVFFFGRIGPRKADILSENREKYGKRHRRPNGAPQADRRAAGVGAREPLPHSTKRVGREAIDKALRTTCCSRECMKQFKYDDLYKLRSSVNDFSWTDRHTTLRDDLTDNMVCSGSFIQPRFEYHVAGKPCCSVAYRAAYGIGASTLQSARENAREGLEPVNMRALQRDRGQMARMCAAICAYADLIGETQPDKNEIHMPFPCRCLFFK</sequence>
<accession>A0A0G4GW28</accession>
<dbReference type="EMBL" id="CDMY01000843">
    <property type="protein sequence ID" value="CEM35138.1"/>
    <property type="molecule type" value="Genomic_DNA"/>
</dbReference>
<name>A0A0G4GW28_VITBC</name>
<evidence type="ECO:0000313" key="3">
    <source>
        <dbReference type="Proteomes" id="UP000041254"/>
    </source>
</evidence>
<dbReference type="InParanoid" id="A0A0G4GW28"/>
<reference evidence="2 3" key="1">
    <citation type="submission" date="2014-11" db="EMBL/GenBank/DDBJ databases">
        <authorList>
            <person name="Zhu J."/>
            <person name="Qi W."/>
            <person name="Song R."/>
        </authorList>
    </citation>
    <scope>NUCLEOTIDE SEQUENCE [LARGE SCALE GENOMIC DNA]</scope>
</reference>
<evidence type="ECO:0000313" key="2">
    <source>
        <dbReference type="EMBL" id="CEM35138.1"/>
    </source>
</evidence>
<dbReference type="AlphaFoldDB" id="A0A0G4GW28"/>
<feature type="region of interest" description="Disordered" evidence="1">
    <location>
        <begin position="33"/>
        <end position="74"/>
    </location>
</feature>
<proteinExistence type="predicted"/>
<dbReference type="Proteomes" id="UP000041254">
    <property type="component" value="Unassembled WGS sequence"/>
</dbReference>
<gene>
    <name evidence="2" type="ORF">Vbra_6382</name>
</gene>